<keyword evidence="6" id="KW-0010">Activator</keyword>
<dbReference type="Pfam" id="PF09748">
    <property type="entry name" value="Med10"/>
    <property type="match status" value="1"/>
</dbReference>
<evidence type="ECO:0000256" key="1">
    <source>
        <dbReference type="ARBA" id="ARBA00004123"/>
    </source>
</evidence>
<dbReference type="EMBL" id="CYGV01001234">
    <property type="protein sequence ID" value="CUA71342.1"/>
    <property type="molecule type" value="Genomic_DNA"/>
</dbReference>
<keyword evidence="5 6" id="KW-0539">Nucleus</keyword>
<evidence type="ECO:0000256" key="2">
    <source>
        <dbReference type="ARBA" id="ARBA00005389"/>
    </source>
</evidence>
<evidence type="ECO:0000256" key="7">
    <source>
        <dbReference type="SAM" id="MobiDB-lite"/>
    </source>
</evidence>
<evidence type="ECO:0000256" key="6">
    <source>
        <dbReference type="RuleBase" id="RU364146"/>
    </source>
</evidence>
<reference evidence="8 9" key="1">
    <citation type="submission" date="2015-07" db="EMBL/GenBank/DDBJ databases">
        <authorList>
            <person name="Noorani M."/>
        </authorList>
    </citation>
    <scope>NUCLEOTIDE SEQUENCE [LARGE SCALE GENOMIC DNA]</scope>
    <source>
        <strain evidence="8">BBA 69670</strain>
    </source>
</reference>
<dbReference type="GO" id="GO:0016592">
    <property type="term" value="C:mediator complex"/>
    <property type="evidence" value="ECO:0007669"/>
    <property type="project" value="InterPro"/>
</dbReference>
<organism evidence="8 9">
    <name type="scientific">Rhizoctonia solani</name>
    <dbReference type="NCBI Taxonomy" id="456999"/>
    <lineage>
        <taxon>Eukaryota</taxon>
        <taxon>Fungi</taxon>
        <taxon>Dikarya</taxon>
        <taxon>Basidiomycota</taxon>
        <taxon>Agaricomycotina</taxon>
        <taxon>Agaricomycetes</taxon>
        <taxon>Cantharellales</taxon>
        <taxon>Ceratobasidiaceae</taxon>
        <taxon>Rhizoctonia</taxon>
    </lineage>
</organism>
<comment type="function">
    <text evidence="6">Component of the Mediator complex, a coactivator involved in the regulated transcription of nearly all RNA polymerase II-dependent genes. Mediator functions as a bridge to convey information from gene-specific regulatory proteins to the basal RNA polymerase II transcription machinery. Mediator is recruited to promoters by direct interactions with regulatory proteins and serves as a scaffold for the assembly of a functional preinitiation complex with RNA polymerase II and the general transcription factors.</text>
</comment>
<proteinExistence type="inferred from homology"/>
<feature type="region of interest" description="Disordered" evidence="7">
    <location>
        <begin position="191"/>
        <end position="289"/>
    </location>
</feature>
<feature type="compositionally biased region" description="Pro residues" evidence="7">
    <location>
        <begin position="233"/>
        <end position="249"/>
    </location>
</feature>
<dbReference type="GO" id="GO:0006357">
    <property type="term" value="P:regulation of transcription by RNA polymerase II"/>
    <property type="evidence" value="ECO:0007669"/>
    <property type="project" value="InterPro"/>
</dbReference>
<evidence type="ECO:0000256" key="4">
    <source>
        <dbReference type="ARBA" id="ARBA00023163"/>
    </source>
</evidence>
<accession>A0A0K6FZF1</accession>
<dbReference type="AlphaFoldDB" id="A0A0K6FZF1"/>
<keyword evidence="9" id="KW-1185">Reference proteome</keyword>
<dbReference type="Proteomes" id="UP000044841">
    <property type="component" value="Unassembled WGS sequence"/>
</dbReference>
<comment type="similarity">
    <text evidence="2 6">Belongs to the Mediator complex subunit 10 family.</text>
</comment>
<evidence type="ECO:0000313" key="9">
    <source>
        <dbReference type="Proteomes" id="UP000044841"/>
    </source>
</evidence>
<dbReference type="InterPro" id="IPR019145">
    <property type="entry name" value="Mediator_Med10"/>
</dbReference>
<protein>
    <recommendedName>
        <fullName evidence="6">Mediator of RNA polymerase II transcription subunit 10</fullName>
    </recommendedName>
    <alternativeName>
        <fullName evidence="6">Mediator complex subunit 10</fullName>
    </alternativeName>
</protein>
<keyword evidence="3 6" id="KW-0805">Transcription regulation</keyword>
<gene>
    <name evidence="6" type="primary">MED10</name>
    <name evidence="8" type="ORF">RSOLAG22IIIB_04555</name>
</gene>
<dbReference type="GO" id="GO:0003712">
    <property type="term" value="F:transcription coregulator activity"/>
    <property type="evidence" value="ECO:0007669"/>
    <property type="project" value="InterPro"/>
</dbReference>
<evidence type="ECO:0000313" key="8">
    <source>
        <dbReference type="EMBL" id="CUA71342.1"/>
    </source>
</evidence>
<sequence length="289" mass="31335">MVVQTLTELGVCFLDVQPSSVTPDLPAGLVGARVDQLVEHLGELEKLSSKLDMNVPLEALADIDQNKPPNNITKNRIDNAAAENQWINGWLHAIEAKHFMSISWRCNPNYLHPSARTTSLFRAVLSLPSLETFRTSQLLFLSQHPSLSLVRLVPLKRALVKCQLPTVRSILSLNHYLLTWLSLCSDGVSPPPVPEPLSARSAPEQPLKVEAPAPGSPAPPRPPVARSLQGQPKPQPAPEPVTVPQPPLPAVVCSEAPQVSRPDIEVPHKPVPQPGAPPPPRLGTESHYG</sequence>
<name>A0A0K6FZF1_9AGAM</name>
<comment type="subunit">
    <text evidence="6">Component of the Mediator complex.</text>
</comment>
<feature type="compositionally biased region" description="Pro residues" evidence="7">
    <location>
        <begin position="269"/>
        <end position="281"/>
    </location>
</feature>
<feature type="compositionally biased region" description="Pro residues" evidence="7">
    <location>
        <begin position="214"/>
        <end position="223"/>
    </location>
</feature>
<keyword evidence="4 6" id="KW-0804">Transcription</keyword>
<comment type="subcellular location">
    <subcellularLocation>
        <location evidence="1 6">Nucleus</location>
    </subcellularLocation>
</comment>
<evidence type="ECO:0000256" key="3">
    <source>
        <dbReference type="ARBA" id="ARBA00023015"/>
    </source>
</evidence>
<evidence type="ECO:0000256" key="5">
    <source>
        <dbReference type="ARBA" id="ARBA00023242"/>
    </source>
</evidence>